<sequence>MEREIPNLKTEQVNEETIRLDRMSALEIVRAMNREDRTVPEAVAQVLPQVARTIDRMEETIRNGGRIFYIGAGTSGRLGILDASECPPTFSTPPGLVTGLIAGGDQAIRSAVEGAEDSAEQGAEDLKAHAFTPSDFLVGLAASGRTPYVRGALVHARKLGAGTAAVTANPGSPVGAEAEIAIEVDTGPEVLMGSTRLKAGTAQKMILNMLSTGTMVRLGKIHRNLMVDLQPTNEKLRDRAIRIVELSTGVSGQQAADVLKRCGGDPKTAIVSILARCGPEEAKARLQRAGGRVGDAVAEPE</sequence>
<dbReference type="Gene3D" id="3.40.50.10490">
    <property type="entry name" value="Glucose-6-phosphate isomerase like protein, domain 1"/>
    <property type="match status" value="1"/>
</dbReference>
<organism evidence="5 6">
    <name type="scientific">Melghirimyces profundicolus</name>
    <dbReference type="NCBI Taxonomy" id="1242148"/>
    <lineage>
        <taxon>Bacteria</taxon>
        <taxon>Bacillati</taxon>
        <taxon>Bacillota</taxon>
        <taxon>Bacilli</taxon>
        <taxon>Bacillales</taxon>
        <taxon>Thermoactinomycetaceae</taxon>
        <taxon>Melghirimyces</taxon>
    </lineage>
</organism>
<dbReference type="AlphaFoldDB" id="A0A2T6C2A2"/>
<evidence type="ECO:0000259" key="4">
    <source>
        <dbReference type="PROSITE" id="PS51464"/>
    </source>
</evidence>
<dbReference type="Pfam" id="PF22645">
    <property type="entry name" value="GKRP_SIS_N"/>
    <property type="match status" value="1"/>
</dbReference>
<dbReference type="Proteomes" id="UP000244240">
    <property type="component" value="Unassembled WGS sequence"/>
</dbReference>
<dbReference type="HAMAP" id="MF_00068">
    <property type="entry name" value="MurQ"/>
    <property type="match status" value="1"/>
</dbReference>
<protein>
    <recommendedName>
        <fullName evidence="3">N-acetylmuramic acid 6-phosphate etherase</fullName>
        <shortName evidence="3">MurNAc-6-P etherase</shortName>
        <ecNumber evidence="3">4.2.1.126</ecNumber>
    </recommendedName>
    <alternativeName>
        <fullName evidence="3">N-acetylmuramic acid 6-phosphate hydrolase</fullName>
    </alternativeName>
    <alternativeName>
        <fullName evidence="3">N-acetylmuramic acid 6-phosphate lyase</fullName>
    </alternativeName>
</protein>
<dbReference type="PROSITE" id="PS51464">
    <property type="entry name" value="SIS"/>
    <property type="match status" value="1"/>
</dbReference>
<feature type="active site" evidence="3">
    <location>
        <position position="116"/>
    </location>
</feature>
<dbReference type="SUPFAM" id="SSF53697">
    <property type="entry name" value="SIS domain"/>
    <property type="match status" value="1"/>
</dbReference>
<comment type="catalytic activity">
    <reaction evidence="3">
        <text>N-acetyl-D-muramate 6-phosphate + H2O = N-acetyl-D-glucosamine 6-phosphate + (R)-lactate</text>
        <dbReference type="Rhea" id="RHEA:26410"/>
        <dbReference type="ChEBI" id="CHEBI:15377"/>
        <dbReference type="ChEBI" id="CHEBI:16004"/>
        <dbReference type="ChEBI" id="CHEBI:57513"/>
        <dbReference type="ChEBI" id="CHEBI:58722"/>
        <dbReference type="EC" id="4.2.1.126"/>
    </reaction>
</comment>
<evidence type="ECO:0000256" key="1">
    <source>
        <dbReference type="ARBA" id="ARBA00023239"/>
    </source>
</evidence>
<comment type="subunit">
    <text evidence="3">Homodimer.</text>
</comment>
<dbReference type="InterPro" id="IPR046348">
    <property type="entry name" value="SIS_dom_sf"/>
</dbReference>
<dbReference type="RefSeq" id="WP_108022253.1">
    <property type="nucleotide sequence ID" value="NZ_QBKR01000005.1"/>
</dbReference>
<dbReference type="GO" id="GO:0009254">
    <property type="term" value="P:peptidoglycan turnover"/>
    <property type="evidence" value="ECO:0007669"/>
    <property type="project" value="TreeGrafter"/>
</dbReference>
<comment type="similarity">
    <text evidence="3">Belongs to the GCKR-like family. MurNAc-6-P etherase subfamily.</text>
</comment>
<dbReference type="EC" id="4.2.1.126" evidence="3"/>
<dbReference type="EMBL" id="QBKR01000005">
    <property type="protein sequence ID" value="PTX62449.1"/>
    <property type="molecule type" value="Genomic_DNA"/>
</dbReference>
<dbReference type="GO" id="GO:0016803">
    <property type="term" value="F:ether hydrolase activity"/>
    <property type="evidence" value="ECO:0007669"/>
    <property type="project" value="TreeGrafter"/>
</dbReference>
<dbReference type="InterPro" id="IPR040190">
    <property type="entry name" value="MURQ/GCKR"/>
</dbReference>
<feature type="active site" description="Proton donor" evidence="3">
    <location>
        <position position="85"/>
    </location>
</feature>
<dbReference type="NCBIfam" id="NF009222">
    <property type="entry name" value="PRK12570.1"/>
    <property type="match status" value="1"/>
</dbReference>
<dbReference type="NCBIfam" id="NF003915">
    <property type="entry name" value="PRK05441.1"/>
    <property type="match status" value="1"/>
</dbReference>
<dbReference type="FunFam" id="3.40.50.10490:FF:000014">
    <property type="entry name" value="N-acetylmuramic acid 6-phosphate etherase"/>
    <property type="match status" value="1"/>
</dbReference>
<keyword evidence="2 3" id="KW-0119">Carbohydrate metabolism</keyword>
<dbReference type="InterPro" id="IPR001347">
    <property type="entry name" value="SIS_dom"/>
</dbReference>
<name>A0A2T6C2A2_9BACL</name>
<dbReference type="GO" id="GO:0097173">
    <property type="term" value="P:N-acetylmuramic acid catabolic process"/>
    <property type="evidence" value="ECO:0007669"/>
    <property type="project" value="UniProtKB-UniPathway"/>
</dbReference>
<dbReference type="CDD" id="cd05007">
    <property type="entry name" value="SIS_Etherase"/>
    <property type="match status" value="1"/>
</dbReference>
<dbReference type="NCBIfam" id="TIGR00274">
    <property type="entry name" value="N-acetylmuramic acid 6-phosphate etherase"/>
    <property type="match status" value="1"/>
</dbReference>
<comment type="function">
    <text evidence="3">Specifically catalyzes the cleavage of the D-lactyl ether substituent of MurNAc 6-phosphate, producing GlcNAc 6-phosphate and D-lactate.</text>
</comment>
<dbReference type="PANTHER" id="PTHR10088">
    <property type="entry name" value="GLUCOKINASE REGULATORY PROTEIN"/>
    <property type="match status" value="1"/>
</dbReference>
<dbReference type="InterPro" id="IPR005486">
    <property type="entry name" value="Glucokinase_regulatory_CS"/>
</dbReference>
<comment type="pathway">
    <text evidence="3">Amino-sugar metabolism; N-acetylmuramate degradation.</text>
</comment>
<reference evidence="5 6" key="1">
    <citation type="submission" date="2018-04" db="EMBL/GenBank/DDBJ databases">
        <title>Genomic Encyclopedia of Archaeal and Bacterial Type Strains, Phase II (KMG-II): from individual species to whole genera.</title>
        <authorList>
            <person name="Goeker M."/>
        </authorList>
    </citation>
    <scope>NUCLEOTIDE SEQUENCE [LARGE SCALE GENOMIC DNA]</scope>
    <source>
        <strain evidence="5 6">DSM 45787</strain>
    </source>
</reference>
<comment type="miscellaneous">
    <text evidence="3">A lyase-type mechanism (elimination/hydration) is suggested for the cleavage of the lactyl ether bond of MurNAc 6-phosphate, with the formation of an alpha,beta-unsaturated aldehyde intermediate with (E)-stereochemistry, followed by the syn addition of water to give product.</text>
</comment>
<dbReference type="GO" id="GO:0097367">
    <property type="term" value="F:carbohydrate derivative binding"/>
    <property type="evidence" value="ECO:0007669"/>
    <property type="project" value="InterPro"/>
</dbReference>
<dbReference type="PROSITE" id="PS01272">
    <property type="entry name" value="GCKR"/>
    <property type="match status" value="1"/>
</dbReference>
<keyword evidence="1 3" id="KW-0456">Lyase</keyword>
<evidence type="ECO:0000256" key="2">
    <source>
        <dbReference type="ARBA" id="ARBA00023277"/>
    </source>
</evidence>
<dbReference type="GO" id="GO:0016835">
    <property type="term" value="F:carbon-oxygen lyase activity"/>
    <property type="evidence" value="ECO:0007669"/>
    <property type="project" value="UniProtKB-UniRule"/>
</dbReference>
<keyword evidence="6" id="KW-1185">Reference proteome</keyword>
<dbReference type="Gene3D" id="1.10.8.1080">
    <property type="match status" value="1"/>
</dbReference>
<feature type="domain" description="SIS" evidence="4">
    <location>
        <begin position="57"/>
        <end position="220"/>
    </location>
</feature>
<dbReference type="OrthoDB" id="9813395at2"/>
<evidence type="ECO:0000313" key="6">
    <source>
        <dbReference type="Proteomes" id="UP000244240"/>
    </source>
</evidence>
<gene>
    <name evidence="3" type="primary">murQ</name>
    <name evidence="5" type="ORF">C8P63_10544</name>
</gene>
<proteinExistence type="inferred from homology"/>
<dbReference type="GO" id="GO:0046348">
    <property type="term" value="P:amino sugar catabolic process"/>
    <property type="evidence" value="ECO:0007669"/>
    <property type="project" value="InterPro"/>
</dbReference>
<evidence type="ECO:0000313" key="5">
    <source>
        <dbReference type="EMBL" id="PTX62449.1"/>
    </source>
</evidence>
<comment type="caution">
    <text evidence="5">The sequence shown here is derived from an EMBL/GenBank/DDBJ whole genome shotgun (WGS) entry which is preliminary data.</text>
</comment>
<evidence type="ECO:0000256" key="3">
    <source>
        <dbReference type="HAMAP-Rule" id="MF_00068"/>
    </source>
</evidence>
<dbReference type="UniPathway" id="UPA00342"/>
<dbReference type="InterPro" id="IPR005488">
    <property type="entry name" value="Etherase_MurQ"/>
</dbReference>
<dbReference type="PANTHER" id="PTHR10088:SF4">
    <property type="entry name" value="GLUCOKINASE REGULATORY PROTEIN"/>
    <property type="match status" value="1"/>
</dbReference>
<accession>A0A2T6C2A2</accession>